<keyword evidence="5 7" id="KW-1133">Transmembrane helix</keyword>
<evidence type="ECO:0000259" key="8">
    <source>
        <dbReference type="PROSITE" id="PS51751"/>
    </source>
</evidence>
<comment type="caution">
    <text evidence="9">The sequence shown here is derived from an EMBL/GenBank/DDBJ whole genome shotgun (WGS) entry which is preliminary data.</text>
</comment>
<evidence type="ECO:0000256" key="3">
    <source>
        <dbReference type="ARBA" id="ARBA00022692"/>
    </source>
</evidence>
<dbReference type="Proteomes" id="UP000054988">
    <property type="component" value="Unassembled WGS sequence"/>
</dbReference>
<evidence type="ECO:0000256" key="5">
    <source>
        <dbReference type="ARBA" id="ARBA00022989"/>
    </source>
</evidence>
<evidence type="ECO:0000256" key="7">
    <source>
        <dbReference type="PIRNR" id="PIRNR031032"/>
    </source>
</evidence>
<evidence type="ECO:0000256" key="4">
    <source>
        <dbReference type="ARBA" id="ARBA00022824"/>
    </source>
</evidence>
<sequence length="175" mass="19596">MSTFTSRPLDLVYTLFFLVHIPATLLLDLQAIYPKHLVPSALASLQEWYIDFSGDPLISGMARGLGNSELRWFQSFVYLEMLFQLPTFIFGAKALIEGKRSIYPLLCVYGASTATTTYPCLLYITDAGNAGTITTFQYSLLLSSYIPFFLIPLVMAVDMGYRLSSTVSEEKLKKT</sequence>
<name>A0A0W0FXT4_MONRR</name>
<feature type="domain" description="EXPERA" evidence="8">
    <location>
        <begin position="9"/>
        <end position="156"/>
    </location>
</feature>
<evidence type="ECO:0000313" key="9">
    <source>
        <dbReference type="EMBL" id="KTB41066.1"/>
    </source>
</evidence>
<dbReference type="eggNOG" id="KOG0012">
    <property type="taxonomic scope" value="Eukaryota"/>
</dbReference>
<dbReference type="PANTHER" id="PTHR31204:SF1">
    <property type="entry name" value="SIGMA INTRACELLULAR RECEPTOR 2"/>
    <property type="match status" value="1"/>
</dbReference>
<evidence type="ECO:0000313" key="10">
    <source>
        <dbReference type="Proteomes" id="UP000054988"/>
    </source>
</evidence>
<evidence type="ECO:0000256" key="6">
    <source>
        <dbReference type="ARBA" id="ARBA00023136"/>
    </source>
</evidence>
<comment type="similarity">
    <text evidence="2">Belongs to the TMEM97/sigma-2 receptor family.</text>
</comment>
<dbReference type="GO" id="GO:0005789">
    <property type="term" value="C:endoplasmic reticulum membrane"/>
    <property type="evidence" value="ECO:0007669"/>
    <property type="project" value="UniProtKB-SubCell"/>
</dbReference>
<dbReference type="PROSITE" id="PS51751">
    <property type="entry name" value="EXPERA"/>
    <property type="match status" value="1"/>
</dbReference>
<comment type="subcellular location">
    <subcellularLocation>
        <location evidence="1">Endoplasmic reticulum membrane</location>
        <topology evidence="1">Multi-pass membrane protein</topology>
    </subcellularLocation>
</comment>
<gene>
    <name evidence="9" type="ORF">WG66_6325</name>
</gene>
<dbReference type="InterPro" id="IPR033118">
    <property type="entry name" value="EXPERA"/>
</dbReference>
<dbReference type="PANTHER" id="PTHR31204">
    <property type="entry name" value="SIGMA INTRACELLULAR RECEPTOR 2"/>
    <property type="match status" value="1"/>
</dbReference>
<keyword evidence="3 7" id="KW-0812">Transmembrane</keyword>
<dbReference type="PIRSF" id="PIRSF031032">
    <property type="entry name" value="TMP_97_prd"/>
    <property type="match status" value="1"/>
</dbReference>
<feature type="transmembrane region" description="Helical" evidence="7">
    <location>
        <begin position="12"/>
        <end position="33"/>
    </location>
</feature>
<accession>A0A0W0FXT4</accession>
<keyword evidence="4 7" id="KW-0256">Endoplasmic reticulum</keyword>
<dbReference type="InterPro" id="IPR051987">
    <property type="entry name" value="Sigma-2_receptor-like"/>
</dbReference>
<evidence type="ECO:0000256" key="2">
    <source>
        <dbReference type="ARBA" id="ARBA00009096"/>
    </source>
</evidence>
<dbReference type="AlphaFoldDB" id="A0A0W0FXT4"/>
<dbReference type="InterPro" id="IPR016964">
    <property type="entry name" value="Sigma2_recept"/>
</dbReference>
<feature type="transmembrane region" description="Helical" evidence="7">
    <location>
        <begin position="136"/>
        <end position="157"/>
    </location>
</feature>
<reference evidence="9 10" key="1">
    <citation type="submission" date="2015-12" db="EMBL/GenBank/DDBJ databases">
        <title>Draft genome sequence of Moniliophthora roreri, the causal agent of frosty pod rot of cacao.</title>
        <authorList>
            <person name="Aime M.C."/>
            <person name="Diaz-Valderrama J.R."/>
            <person name="Kijpornyongpan T."/>
            <person name="Phillips-Mora W."/>
        </authorList>
    </citation>
    <scope>NUCLEOTIDE SEQUENCE [LARGE SCALE GENOMIC DNA]</scope>
    <source>
        <strain evidence="9 10">MCA 2952</strain>
    </source>
</reference>
<feature type="transmembrane region" description="Helical" evidence="7">
    <location>
        <begin position="76"/>
        <end position="96"/>
    </location>
</feature>
<protein>
    <recommendedName>
        <fullName evidence="7">Efficient mitochondria targeting-associated protein 19</fullName>
    </recommendedName>
</protein>
<dbReference type="Pfam" id="PF05241">
    <property type="entry name" value="EBP"/>
    <property type="match status" value="1"/>
</dbReference>
<dbReference type="EMBL" id="LATX01001515">
    <property type="protein sequence ID" value="KTB41066.1"/>
    <property type="molecule type" value="Genomic_DNA"/>
</dbReference>
<feature type="transmembrane region" description="Helical" evidence="7">
    <location>
        <begin position="103"/>
        <end position="124"/>
    </location>
</feature>
<evidence type="ECO:0000256" key="1">
    <source>
        <dbReference type="ARBA" id="ARBA00004477"/>
    </source>
</evidence>
<proteinExistence type="inferred from homology"/>
<keyword evidence="6 7" id="KW-0472">Membrane</keyword>
<organism evidence="9 10">
    <name type="scientific">Moniliophthora roreri</name>
    <name type="common">Frosty pod rot fungus</name>
    <name type="synonym">Monilia roreri</name>
    <dbReference type="NCBI Taxonomy" id="221103"/>
    <lineage>
        <taxon>Eukaryota</taxon>
        <taxon>Fungi</taxon>
        <taxon>Dikarya</taxon>
        <taxon>Basidiomycota</taxon>
        <taxon>Agaricomycotina</taxon>
        <taxon>Agaricomycetes</taxon>
        <taxon>Agaricomycetidae</taxon>
        <taxon>Agaricales</taxon>
        <taxon>Marasmiineae</taxon>
        <taxon>Marasmiaceae</taxon>
        <taxon>Moniliophthora</taxon>
    </lineage>
</organism>